<keyword evidence="2" id="KW-1185">Reference proteome</keyword>
<dbReference type="Proteomes" id="UP000095287">
    <property type="component" value="Unplaced"/>
</dbReference>
<proteinExistence type="predicted"/>
<organism evidence="2 3">
    <name type="scientific">Steinernema glaseri</name>
    <dbReference type="NCBI Taxonomy" id="37863"/>
    <lineage>
        <taxon>Eukaryota</taxon>
        <taxon>Metazoa</taxon>
        <taxon>Ecdysozoa</taxon>
        <taxon>Nematoda</taxon>
        <taxon>Chromadorea</taxon>
        <taxon>Rhabditida</taxon>
        <taxon>Tylenchina</taxon>
        <taxon>Panagrolaimomorpha</taxon>
        <taxon>Strongyloidoidea</taxon>
        <taxon>Steinernematidae</taxon>
        <taxon>Steinernema</taxon>
    </lineage>
</organism>
<evidence type="ECO:0000256" key="1">
    <source>
        <dbReference type="SAM" id="MobiDB-lite"/>
    </source>
</evidence>
<feature type="compositionally biased region" description="Basic and acidic residues" evidence="1">
    <location>
        <begin position="105"/>
        <end position="114"/>
    </location>
</feature>
<evidence type="ECO:0000313" key="3">
    <source>
        <dbReference type="WBParaSite" id="L893_g6680.t1"/>
    </source>
</evidence>
<dbReference type="WBParaSite" id="L893_g6680.t1">
    <property type="protein sequence ID" value="L893_g6680.t1"/>
    <property type="gene ID" value="L893_g6680"/>
</dbReference>
<feature type="compositionally biased region" description="Basic residues" evidence="1">
    <location>
        <begin position="115"/>
        <end position="124"/>
    </location>
</feature>
<reference evidence="3" key="1">
    <citation type="submission" date="2016-11" db="UniProtKB">
        <authorList>
            <consortium name="WormBaseParasite"/>
        </authorList>
    </citation>
    <scope>IDENTIFICATION</scope>
</reference>
<sequence length="124" mass="14450">MQVLAKYNIMGLGLGLGVAAMAQMRSSDTSHQVSAPQPQRYDMNMSANSSMMNSGIDRYDSSRSSFNDTHLSGSAFEWIWWCPHRRYEPEEKLQYKQHQRIELRFISDQGEDRRGRTHRHRSAR</sequence>
<feature type="region of interest" description="Disordered" evidence="1">
    <location>
        <begin position="105"/>
        <end position="124"/>
    </location>
</feature>
<accession>A0A1I8AJS3</accession>
<dbReference type="AlphaFoldDB" id="A0A1I8AJS3"/>
<evidence type="ECO:0000313" key="2">
    <source>
        <dbReference type="Proteomes" id="UP000095287"/>
    </source>
</evidence>
<name>A0A1I8AJS3_9BILA</name>
<feature type="region of interest" description="Disordered" evidence="1">
    <location>
        <begin position="29"/>
        <end position="48"/>
    </location>
</feature>
<protein>
    <submittedName>
        <fullName evidence="3">Secreted protein</fullName>
    </submittedName>
</protein>